<accession>A0ABR1QMX6</accession>
<feature type="domain" description="Heterokaryon incompatibility" evidence="2">
    <location>
        <begin position="170"/>
        <end position="254"/>
    </location>
</feature>
<dbReference type="InterPro" id="IPR052895">
    <property type="entry name" value="HetReg/Transcr_Mod"/>
</dbReference>
<organism evidence="3 4">
    <name type="scientific">Apiospora aurea</name>
    <dbReference type="NCBI Taxonomy" id="335848"/>
    <lineage>
        <taxon>Eukaryota</taxon>
        <taxon>Fungi</taxon>
        <taxon>Dikarya</taxon>
        <taxon>Ascomycota</taxon>
        <taxon>Pezizomycotina</taxon>
        <taxon>Sordariomycetes</taxon>
        <taxon>Xylariomycetidae</taxon>
        <taxon>Amphisphaeriales</taxon>
        <taxon>Apiosporaceae</taxon>
        <taxon>Apiospora</taxon>
    </lineage>
</organism>
<dbReference type="PANTHER" id="PTHR24148">
    <property type="entry name" value="ANKYRIN REPEAT DOMAIN-CONTAINING PROTEIN 39 HOMOLOG-RELATED"/>
    <property type="match status" value="1"/>
</dbReference>
<comment type="caution">
    <text evidence="3">The sequence shown here is derived from an EMBL/GenBank/DDBJ whole genome shotgun (WGS) entry which is preliminary data.</text>
</comment>
<evidence type="ECO:0000256" key="1">
    <source>
        <dbReference type="SAM" id="MobiDB-lite"/>
    </source>
</evidence>
<feature type="region of interest" description="Disordered" evidence="1">
    <location>
        <begin position="68"/>
        <end position="106"/>
    </location>
</feature>
<evidence type="ECO:0000313" key="3">
    <source>
        <dbReference type="EMBL" id="KAK7959618.1"/>
    </source>
</evidence>
<evidence type="ECO:0000259" key="2">
    <source>
        <dbReference type="Pfam" id="PF06985"/>
    </source>
</evidence>
<dbReference type="Pfam" id="PF06985">
    <property type="entry name" value="HET"/>
    <property type="match status" value="1"/>
</dbReference>
<dbReference type="EMBL" id="JAQQWE010000003">
    <property type="protein sequence ID" value="KAK7959618.1"/>
    <property type="molecule type" value="Genomic_DNA"/>
</dbReference>
<protein>
    <recommendedName>
        <fullName evidence="2">Heterokaryon incompatibility domain-containing protein</fullName>
    </recommendedName>
</protein>
<dbReference type="RefSeq" id="XP_066703321.1">
    <property type="nucleotide sequence ID" value="XM_066840694.1"/>
</dbReference>
<evidence type="ECO:0000313" key="4">
    <source>
        <dbReference type="Proteomes" id="UP001391051"/>
    </source>
</evidence>
<gene>
    <name evidence="3" type="ORF">PG986_004472</name>
</gene>
<dbReference type="GeneID" id="92073756"/>
<proteinExistence type="predicted"/>
<keyword evidence="4" id="KW-1185">Reference proteome</keyword>
<sequence length="583" mass="66037">MSRWRTKTCSEPEVHLHHGIPRCRNCKETASESLRDAKPISVNVSLSIPPDEPSGSLNLHWPPSIRWADTPTEHASSENQPTTAYHEVVSQRSETESHSITGGPERRYNVYPRPLLSNEIRLIRLGVEDASNAVMHLTLEVYDSEECPEYETVAYTWTGEDGDTDLSEPIFIDAICINQADVVERNSQVANMGNIYFQCSRVVVWLGHDLVQESATKYRRRRRIGEIGEEFGNASKLEEILRRRYFSRMWVIQEVVLAPSSIFPIGQADFFASVKSTNELPSILGDERWDSVRVGWLEHMHDPTRFRGLDLFEVLHLASPLGMDATDPRDLIFGVLGLLHDSPSGPLTPRYSVSAQNVLIGTMAHFLLDLRHDHLLRYALGREAVSPFPSWLPDWDTIWHCPANGALGSLDYFEANIYHDYDGFISSICASEHSYIPKCLIELSFGWLQAIVWLKDPKRTDTKMDLSNWHKPRYVAAQPAWLDDASIGRSNASLSIKVLHLMVLDSILELKATRLFSSEYVIDKNAHQTNFKRHYPSDSRTWSWNNYLLRRASGSLGISVDHPALETVDGNDGPTSLCIVKTC</sequence>
<name>A0ABR1QMX6_9PEZI</name>
<dbReference type="InterPro" id="IPR010730">
    <property type="entry name" value="HET"/>
</dbReference>
<reference evidence="3 4" key="1">
    <citation type="submission" date="2023-01" db="EMBL/GenBank/DDBJ databases">
        <title>Analysis of 21 Apiospora genomes using comparative genomics revels a genus with tremendous synthesis potential of carbohydrate active enzymes and secondary metabolites.</title>
        <authorList>
            <person name="Sorensen T."/>
        </authorList>
    </citation>
    <scope>NUCLEOTIDE SEQUENCE [LARGE SCALE GENOMIC DNA]</scope>
    <source>
        <strain evidence="3 4">CBS 24483</strain>
    </source>
</reference>
<dbReference type="PANTHER" id="PTHR24148:SF81">
    <property type="entry name" value="HETEROKARYON INCOMPATIBILITY DOMAIN-CONTAINING PROTEIN"/>
    <property type="match status" value="1"/>
</dbReference>
<dbReference type="Proteomes" id="UP001391051">
    <property type="component" value="Unassembled WGS sequence"/>
</dbReference>